<evidence type="ECO:0000313" key="10">
    <source>
        <dbReference type="Proteomes" id="UP000724672"/>
    </source>
</evidence>
<dbReference type="PIRSF" id="PIRSF001430">
    <property type="entry name" value="tRNA_psdUrid_synth"/>
    <property type="match status" value="1"/>
</dbReference>
<evidence type="ECO:0000256" key="1">
    <source>
        <dbReference type="ARBA" id="ARBA00009375"/>
    </source>
</evidence>
<dbReference type="InterPro" id="IPR020094">
    <property type="entry name" value="TruA/RsuA/RluB/E/F_N"/>
</dbReference>
<name>A0A942Z689_9FIRM</name>
<dbReference type="GO" id="GO:0160147">
    <property type="term" value="F:tRNA pseudouridine(38-40) synthase activity"/>
    <property type="evidence" value="ECO:0007669"/>
    <property type="project" value="UniProtKB-EC"/>
</dbReference>
<dbReference type="InterPro" id="IPR020097">
    <property type="entry name" value="PsdUridine_synth_TruA_a/b_dom"/>
</dbReference>
<gene>
    <name evidence="4 9" type="primary">truA</name>
    <name evidence="9" type="ORF">GOQ27_02550</name>
</gene>
<dbReference type="AlphaFoldDB" id="A0A942Z689"/>
<proteinExistence type="inferred from homology"/>
<dbReference type="EC" id="5.4.99.12" evidence="4"/>
<keyword evidence="2 4" id="KW-0819">tRNA processing</keyword>
<dbReference type="SUPFAM" id="SSF55120">
    <property type="entry name" value="Pseudouridine synthase"/>
    <property type="match status" value="1"/>
</dbReference>
<comment type="caution">
    <text evidence="9">The sequence shown here is derived from an EMBL/GenBank/DDBJ whole genome shotgun (WGS) entry which is preliminary data.</text>
</comment>
<evidence type="ECO:0000256" key="3">
    <source>
        <dbReference type="ARBA" id="ARBA00023235"/>
    </source>
</evidence>
<comment type="catalytic activity">
    <reaction evidence="4 7">
        <text>uridine(38/39/40) in tRNA = pseudouridine(38/39/40) in tRNA</text>
        <dbReference type="Rhea" id="RHEA:22376"/>
        <dbReference type="Rhea" id="RHEA-COMP:10085"/>
        <dbReference type="Rhea" id="RHEA-COMP:10087"/>
        <dbReference type="ChEBI" id="CHEBI:65314"/>
        <dbReference type="ChEBI" id="CHEBI:65315"/>
        <dbReference type="EC" id="5.4.99.12"/>
    </reaction>
</comment>
<evidence type="ECO:0000256" key="7">
    <source>
        <dbReference type="RuleBase" id="RU003792"/>
    </source>
</evidence>
<dbReference type="InterPro" id="IPR020103">
    <property type="entry name" value="PsdUridine_synth_cat_dom_sf"/>
</dbReference>
<evidence type="ECO:0000256" key="6">
    <source>
        <dbReference type="PIRSR" id="PIRSR001430-2"/>
    </source>
</evidence>
<dbReference type="GO" id="GO:0031119">
    <property type="term" value="P:tRNA pseudouridine synthesis"/>
    <property type="evidence" value="ECO:0007669"/>
    <property type="project" value="UniProtKB-UniRule"/>
</dbReference>
<dbReference type="InterPro" id="IPR001406">
    <property type="entry name" value="PsdUridine_synth_TruA"/>
</dbReference>
<feature type="active site" description="Nucleophile" evidence="4 5">
    <location>
        <position position="52"/>
    </location>
</feature>
<dbReference type="CDD" id="cd02570">
    <property type="entry name" value="PseudoU_synth_EcTruA"/>
    <property type="match status" value="1"/>
</dbReference>
<dbReference type="FunFam" id="3.30.70.580:FF:000001">
    <property type="entry name" value="tRNA pseudouridine synthase A"/>
    <property type="match status" value="1"/>
</dbReference>
<dbReference type="HAMAP" id="MF_00171">
    <property type="entry name" value="TruA"/>
    <property type="match status" value="1"/>
</dbReference>
<dbReference type="Gene3D" id="3.30.70.660">
    <property type="entry name" value="Pseudouridine synthase I, catalytic domain, C-terminal subdomain"/>
    <property type="match status" value="1"/>
</dbReference>
<dbReference type="Gene3D" id="3.30.70.580">
    <property type="entry name" value="Pseudouridine synthase I, catalytic domain, N-terminal subdomain"/>
    <property type="match status" value="1"/>
</dbReference>
<dbReference type="NCBIfam" id="TIGR00071">
    <property type="entry name" value="hisT_truA"/>
    <property type="match status" value="1"/>
</dbReference>
<dbReference type="GO" id="GO:0003723">
    <property type="term" value="F:RNA binding"/>
    <property type="evidence" value="ECO:0007669"/>
    <property type="project" value="InterPro"/>
</dbReference>
<dbReference type="PANTHER" id="PTHR11142">
    <property type="entry name" value="PSEUDOURIDYLATE SYNTHASE"/>
    <property type="match status" value="1"/>
</dbReference>
<evidence type="ECO:0000313" key="9">
    <source>
        <dbReference type="EMBL" id="MBS4537322.1"/>
    </source>
</evidence>
<feature type="domain" description="Pseudouridine synthase I TruA alpha/beta" evidence="8">
    <location>
        <begin position="7"/>
        <end position="103"/>
    </location>
</feature>
<keyword evidence="10" id="KW-1185">Reference proteome</keyword>
<dbReference type="Proteomes" id="UP000724672">
    <property type="component" value="Unassembled WGS sequence"/>
</dbReference>
<feature type="domain" description="Pseudouridine synthase I TruA alpha/beta" evidence="8">
    <location>
        <begin position="144"/>
        <end position="243"/>
    </location>
</feature>
<sequence length="250" mass="28726">MKNIKLIIEYNGKNYRGWQKQPTENSVQEVIEEGIKKITQKEVKLNGSGRTDSGVHALGQVATFYTDANIEGYKFKNALNSILPSDIVIKESEEIDISFHARYHAKAKTYKYIIYNNNTRSAIHRDFSYHVPYELDIDKLTISANRLIGTYDFTSFTSKKNSKKNKVRTIHDIDIVIKGKLIEIRYTGNGFLYNMVRIMTGTLVDIARGKIKEDILDIIKAKDRDRAGITAAAQGLYLEKVYYKDNWKNI</sequence>
<dbReference type="PANTHER" id="PTHR11142:SF0">
    <property type="entry name" value="TRNA PSEUDOURIDINE SYNTHASE-LIKE 1"/>
    <property type="match status" value="1"/>
</dbReference>
<dbReference type="EMBL" id="WSFT01000015">
    <property type="protein sequence ID" value="MBS4537322.1"/>
    <property type="molecule type" value="Genomic_DNA"/>
</dbReference>
<comment type="caution">
    <text evidence="4">Lacks conserved residue(s) required for the propagation of feature annotation.</text>
</comment>
<evidence type="ECO:0000259" key="8">
    <source>
        <dbReference type="Pfam" id="PF01416"/>
    </source>
</evidence>
<reference evidence="9" key="1">
    <citation type="submission" date="2019-12" db="EMBL/GenBank/DDBJ databases">
        <title>Clostridiaceae gen. nov. sp. nov., isolated from sediment in Xinjiang, China.</title>
        <authorList>
            <person name="Zhang R."/>
        </authorList>
    </citation>
    <scope>NUCLEOTIDE SEQUENCE</scope>
    <source>
        <strain evidence="9">D2Q-11</strain>
    </source>
</reference>
<protein>
    <recommendedName>
        <fullName evidence="4">tRNA pseudouridine synthase A</fullName>
        <ecNumber evidence="4">5.4.99.12</ecNumber>
    </recommendedName>
    <alternativeName>
        <fullName evidence="4">tRNA pseudouridine(38-40) synthase</fullName>
    </alternativeName>
    <alternativeName>
        <fullName evidence="4">tRNA pseudouridylate synthase I</fullName>
    </alternativeName>
    <alternativeName>
        <fullName evidence="4">tRNA-uridine isomerase I</fullName>
    </alternativeName>
</protein>
<dbReference type="RefSeq" id="WP_203365249.1">
    <property type="nucleotide sequence ID" value="NZ_WSFT01000015.1"/>
</dbReference>
<evidence type="ECO:0000256" key="2">
    <source>
        <dbReference type="ARBA" id="ARBA00022694"/>
    </source>
</evidence>
<evidence type="ECO:0000256" key="4">
    <source>
        <dbReference type="HAMAP-Rule" id="MF_00171"/>
    </source>
</evidence>
<comment type="similarity">
    <text evidence="1 4 7">Belongs to the tRNA pseudouridine synthase TruA family.</text>
</comment>
<feature type="binding site" evidence="4 6">
    <location>
        <position position="110"/>
    </location>
    <ligand>
        <name>substrate</name>
    </ligand>
</feature>
<comment type="subunit">
    <text evidence="4">Homodimer.</text>
</comment>
<dbReference type="InterPro" id="IPR020095">
    <property type="entry name" value="PsdUridine_synth_TruA_C"/>
</dbReference>
<comment type="function">
    <text evidence="4">Formation of pseudouridine at positions 38, 39 and 40 in the anticodon stem and loop of transfer RNAs.</text>
</comment>
<dbReference type="Pfam" id="PF01416">
    <property type="entry name" value="PseudoU_synth_1"/>
    <property type="match status" value="2"/>
</dbReference>
<accession>A0A942Z689</accession>
<evidence type="ECO:0000256" key="5">
    <source>
        <dbReference type="PIRSR" id="PIRSR001430-1"/>
    </source>
</evidence>
<keyword evidence="3 4" id="KW-0413">Isomerase</keyword>
<organism evidence="9 10">
    <name type="scientific">Anaeromonas frigoriresistens</name>
    <dbReference type="NCBI Taxonomy" id="2683708"/>
    <lineage>
        <taxon>Bacteria</taxon>
        <taxon>Bacillati</taxon>
        <taxon>Bacillota</taxon>
        <taxon>Tissierellia</taxon>
        <taxon>Tissierellales</taxon>
        <taxon>Thermohalobacteraceae</taxon>
        <taxon>Anaeromonas</taxon>
    </lineage>
</organism>